<dbReference type="OrthoDB" id="5870220at2759"/>
<gene>
    <name evidence="1" type="primary">Acey_s0215.g2363</name>
    <name evidence="1" type="ORF">Y032_0215g2363</name>
</gene>
<sequence>MARERYLEMGDEESIPIDAFRRSELQFRFNMDRIIDKYQNLEMNGKTSGVEVEVTHGDIYFPSGMPSKEVQRRVCKLNAFQEQFGYGLEVSIPLNKVDKVVGVDQSCHVGCTTHLFIYLFNTPVGVL</sequence>
<accession>A0A016SJ51</accession>
<dbReference type="AlphaFoldDB" id="A0A016SJ51"/>
<evidence type="ECO:0000313" key="1">
    <source>
        <dbReference type="EMBL" id="EYB90723.1"/>
    </source>
</evidence>
<reference evidence="2" key="1">
    <citation type="journal article" date="2015" name="Nat. Genet.">
        <title>The genome and transcriptome of the zoonotic hookworm Ancylostoma ceylanicum identify infection-specific gene families.</title>
        <authorList>
            <person name="Schwarz E.M."/>
            <person name="Hu Y."/>
            <person name="Antoshechkin I."/>
            <person name="Miller M.M."/>
            <person name="Sternberg P.W."/>
            <person name="Aroian R.V."/>
        </authorList>
    </citation>
    <scope>NUCLEOTIDE SEQUENCE</scope>
    <source>
        <strain evidence="2">HY135</strain>
    </source>
</reference>
<dbReference type="EMBL" id="JARK01001551">
    <property type="protein sequence ID" value="EYB90723.1"/>
    <property type="molecule type" value="Genomic_DNA"/>
</dbReference>
<organism evidence="1 2">
    <name type="scientific">Ancylostoma ceylanicum</name>
    <dbReference type="NCBI Taxonomy" id="53326"/>
    <lineage>
        <taxon>Eukaryota</taxon>
        <taxon>Metazoa</taxon>
        <taxon>Ecdysozoa</taxon>
        <taxon>Nematoda</taxon>
        <taxon>Chromadorea</taxon>
        <taxon>Rhabditida</taxon>
        <taxon>Rhabditina</taxon>
        <taxon>Rhabditomorpha</taxon>
        <taxon>Strongyloidea</taxon>
        <taxon>Ancylostomatidae</taxon>
        <taxon>Ancylostomatinae</taxon>
        <taxon>Ancylostoma</taxon>
    </lineage>
</organism>
<dbReference type="Proteomes" id="UP000024635">
    <property type="component" value="Unassembled WGS sequence"/>
</dbReference>
<keyword evidence="2" id="KW-1185">Reference proteome</keyword>
<protein>
    <submittedName>
        <fullName evidence="1">Uncharacterized protein</fullName>
    </submittedName>
</protein>
<proteinExistence type="predicted"/>
<evidence type="ECO:0000313" key="2">
    <source>
        <dbReference type="Proteomes" id="UP000024635"/>
    </source>
</evidence>
<name>A0A016SJ51_9BILA</name>
<comment type="caution">
    <text evidence="1">The sequence shown here is derived from an EMBL/GenBank/DDBJ whole genome shotgun (WGS) entry which is preliminary data.</text>
</comment>